<organism evidence="14 15">
    <name type="scientific">Fragilariopsis cylindrus CCMP1102</name>
    <dbReference type="NCBI Taxonomy" id="635003"/>
    <lineage>
        <taxon>Eukaryota</taxon>
        <taxon>Sar</taxon>
        <taxon>Stramenopiles</taxon>
        <taxon>Ochrophyta</taxon>
        <taxon>Bacillariophyta</taxon>
        <taxon>Bacillariophyceae</taxon>
        <taxon>Bacillariophycidae</taxon>
        <taxon>Bacillariales</taxon>
        <taxon>Bacillariaceae</taxon>
        <taxon>Fragilariopsis</taxon>
    </lineage>
</organism>
<evidence type="ECO:0000256" key="4">
    <source>
        <dbReference type="ARBA" id="ARBA00007383"/>
    </source>
</evidence>
<dbReference type="SUPFAM" id="SSF53098">
    <property type="entry name" value="Ribonuclease H-like"/>
    <property type="match status" value="1"/>
</dbReference>
<feature type="binding site" evidence="11">
    <location>
        <position position="19"/>
    </location>
    <ligand>
        <name>a divalent metal cation</name>
        <dbReference type="ChEBI" id="CHEBI:60240"/>
    </ligand>
</feature>
<dbReference type="Proteomes" id="UP000095751">
    <property type="component" value="Unassembled WGS sequence"/>
</dbReference>
<dbReference type="CDD" id="cd07182">
    <property type="entry name" value="RNase_HII_bacteria_HII_like"/>
    <property type="match status" value="1"/>
</dbReference>
<evidence type="ECO:0000259" key="13">
    <source>
        <dbReference type="PROSITE" id="PS51975"/>
    </source>
</evidence>
<keyword evidence="7 11" id="KW-0479">Metal-binding</keyword>
<dbReference type="InterPro" id="IPR024567">
    <property type="entry name" value="RNase_HII/HIII_dom"/>
</dbReference>
<evidence type="ECO:0000313" key="14">
    <source>
        <dbReference type="EMBL" id="OEU19905.1"/>
    </source>
</evidence>
<sequence length="223" mass="24663">MSILSSSSSSKVQFVVGVDEAGRGPLAGPVVVAAAMVPNDINGITDSKKITKEEDREDLYNAIVNSSDVRWAVAVMDAPFIDRVNILQATMRDGCYVITNNNNDSIDNFPAENHFALVDGNRVPTDMPCESKSIVKGDSKEYAIAAASILAKVTRDRLMRDYDKLYPHFGLQQHKGYPTAAHMQAVKIHGASPIHRRTFRPLKDMTFDKDGKVLDLKKKKKEK</sequence>
<feature type="domain" description="RNase H type-2" evidence="13">
    <location>
        <begin position="13"/>
        <end position="211"/>
    </location>
</feature>
<keyword evidence="15" id="KW-1185">Reference proteome</keyword>
<dbReference type="NCBIfam" id="NF000595">
    <property type="entry name" value="PRK00015.1-3"/>
    <property type="match status" value="1"/>
</dbReference>
<dbReference type="InterPro" id="IPR012337">
    <property type="entry name" value="RNaseH-like_sf"/>
</dbReference>
<dbReference type="GO" id="GO:0046872">
    <property type="term" value="F:metal ion binding"/>
    <property type="evidence" value="ECO:0007669"/>
    <property type="project" value="UniProtKB-KW"/>
</dbReference>
<evidence type="ECO:0000256" key="6">
    <source>
        <dbReference type="ARBA" id="ARBA00022722"/>
    </source>
</evidence>
<evidence type="ECO:0000313" key="15">
    <source>
        <dbReference type="Proteomes" id="UP000095751"/>
    </source>
</evidence>
<evidence type="ECO:0000256" key="3">
    <source>
        <dbReference type="ARBA" id="ARBA00004496"/>
    </source>
</evidence>
<dbReference type="GO" id="GO:0005737">
    <property type="term" value="C:cytoplasm"/>
    <property type="evidence" value="ECO:0007669"/>
    <property type="project" value="UniProtKB-SubCell"/>
</dbReference>
<dbReference type="OrthoDB" id="7462577at2759"/>
<dbReference type="EC" id="3.1.26.4" evidence="12"/>
<dbReference type="PANTHER" id="PTHR10954">
    <property type="entry name" value="RIBONUCLEASE H2 SUBUNIT A"/>
    <property type="match status" value="1"/>
</dbReference>
<dbReference type="GO" id="GO:0043137">
    <property type="term" value="P:DNA replication, removal of RNA primer"/>
    <property type="evidence" value="ECO:0007669"/>
    <property type="project" value="TreeGrafter"/>
</dbReference>
<dbReference type="KEGG" id="fcy:FRACYDRAFT_181968"/>
<dbReference type="InterPro" id="IPR036397">
    <property type="entry name" value="RNaseH_sf"/>
</dbReference>
<feature type="binding site" evidence="11">
    <location>
        <position position="119"/>
    </location>
    <ligand>
        <name>a divalent metal cation</name>
        <dbReference type="ChEBI" id="CHEBI:60240"/>
    </ligand>
</feature>
<comment type="function">
    <text evidence="2 12">Endonuclease that specifically degrades the RNA of RNA-DNA hybrids.</text>
</comment>
<dbReference type="PANTHER" id="PTHR10954:SF23">
    <property type="entry name" value="RIBONUCLEASE"/>
    <property type="match status" value="1"/>
</dbReference>
<evidence type="ECO:0000256" key="2">
    <source>
        <dbReference type="ARBA" id="ARBA00004065"/>
    </source>
</evidence>
<protein>
    <recommendedName>
        <fullName evidence="12">Ribonuclease</fullName>
        <ecNumber evidence="12">3.1.26.4</ecNumber>
    </recommendedName>
</protein>
<evidence type="ECO:0000256" key="12">
    <source>
        <dbReference type="RuleBase" id="RU003515"/>
    </source>
</evidence>
<dbReference type="HAMAP" id="MF_00052_B">
    <property type="entry name" value="RNase_HII_B"/>
    <property type="match status" value="1"/>
</dbReference>
<comment type="cofactor">
    <cofactor evidence="11">
        <name>Mn(2+)</name>
        <dbReference type="ChEBI" id="CHEBI:29035"/>
    </cofactor>
    <cofactor evidence="11">
        <name>Mg(2+)</name>
        <dbReference type="ChEBI" id="CHEBI:18420"/>
    </cofactor>
    <text evidence="11">Manganese or magnesium. Binds 1 divalent metal ion per monomer in the absence of substrate. May bind a second metal ion after substrate binding.</text>
</comment>
<dbReference type="GO" id="GO:0004523">
    <property type="term" value="F:RNA-DNA hybrid ribonuclease activity"/>
    <property type="evidence" value="ECO:0007669"/>
    <property type="project" value="UniProtKB-UniRule"/>
</dbReference>
<dbReference type="Pfam" id="PF01351">
    <property type="entry name" value="RNase_HII"/>
    <property type="match status" value="1"/>
</dbReference>
<comment type="catalytic activity">
    <reaction evidence="1 11 12">
        <text>Endonucleolytic cleavage to 5'-phosphomonoester.</text>
        <dbReference type="EC" id="3.1.26.4"/>
    </reaction>
</comment>
<evidence type="ECO:0000256" key="11">
    <source>
        <dbReference type="PROSITE-ProRule" id="PRU01319"/>
    </source>
</evidence>
<keyword evidence="9 11" id="KW-0378">Hydrolase</keyword>
<keyword evidence="10" id="KW-0464">Manganese</keyword>
<dbReference type="InterPro" id="IPR001352">
    <property type="entry name" value="RNase_HII/HIII"/>
</dbReference>
<comment type="similarity">
    <text evidence="4 12">Belongs to the RNase HII family.</text>
</comment>
<dbReference type="InParanoid" id="A0A1E7FP83"/>
<evidence type="ECO:0000256" key="10">
    <source>
        <dbReference type="ARBA" id="ARBA00023211"/>
    </source>
</evidence>
<evidence type="ECO:0000256" key="1">
    <source>
        <dbReference type="ARBA" id="ARBA00000077"/>
    </source>
</evidence>
<dbReference type="GO" id="GO:0003723">
    <property type="term" value="F:RNA binding"/>
    <property type="evidence" value="ECO:0007669"/>
    <property type="project" value="UniProtKB-UniRule"/>
</dbReference>
<dbReference type="AlphaFoldDB" id="A0A1E7FP83"/>
<accession>A0A1E7FP83</accession>
<dbReference type="GO" id="GO:0032299">
    <property type="term" value="C:ribonuclease H2 complex"/>
    <property type="evidence" value="ECO:0007669"/>
    <property type="project" value="TreeGrafter"/>
</dbReference>
<proteinExistence type="inferred from homology"/>
<dbReference type="PROSITE" id="PS51975">
    <property type="entry name" value="RNASE_H_2"/>
    <property type="match status" value="1"/>
</dbReference>
<dbReference type="Gene3D" id="3.30.420.10">
    <property type="entry name" value="Ribonuclease H-like superfamily/Ribonuclease H"/>
    <property type="match status" value="1"/>
</dbReference>
<keyword evidence="5" id="KW-0963">Cytoplasm</keyword>
<dbReference type="InterPro" id="IPR022898">
    <property type="entry name" value="RNase_HII"/>
</dbReference>
<keyword evidence="8 11" id="KW-0255">Endonuclease</keyword>
<dbReference type="GO" id="GO:0006298">
    <property type="term" value="P:mismatch repair"/>
    <property type="evidence" value="ECO:0007669"/>
    <property type="project" value="TreeGrafter"/>
</dbReference>
<evidence type="ECO:0000256" key="8">
    <source>
        <dbReference type="ARBA" id="ARBA00022759"/>
    </source>
</evidence>
<evidence type="ECO:0000256" key="9">
    <source>
        <dbReference type="ARBA" id="ARBA00022801"/>
    </source>
</evidence>
<reference evidence="14 15" key="1">
    <citation type="submission" date="2016-09" db="EMBL/GenBank/DDBJ databases">
        <title>Extensive genetic diversity and differential bi-allelic expression allows diatom success in the polar Southern Ocean.</title>
        <authorList>
            <consortium name="DOE Joint Genome Institute"/>
            <person name="Mock T."/>
            <person name="Otillar R.P."/>
            <person name="Strauss J."/>
            <person name="Dupont C."/>
            <person name="Frickenhaus S."/>
            <person name="Maumus F."/>
            <person name="Mcmullan M."/>
            <person name="Sanges R."/>
            <person name="Schmutz J."/>
            <person name="Toseland A."/>
            <person name="Valas R."/>
            <person name="Veluchamy A."/>
            <person name="Ward B.J."/>
            <person name="Allen A."/>
            <person name="Barry K."/>
            <person name="Falciatore A."/>
            <person name="Ferrante M."/>
            <person name="Fortunato A.E."/>
            <person name="Gloeckner G."/>
            <person name="Gruber A."/>
            <person name="Hipkin R."/>
            <person name="Janech M."/>
            <person name="Kroth P."/>
            <person name="Leese F."/>
            <person name="Lindquist E."/>
            <person name="Lyon B.R."/>
            <person name="Martin J."/>
            <person name="Mayer C."/>
            <person name="Parker M."/>
            <person name="Quesneville H."/>
            <person name="Raymond J."/>
            <person name="Uhlig C."/>
            <person name="Valentin K.U."/>
            <person name="Worden A.Z."/>
            <person name="Armbrust E.V."/>
            <person name="Bowler C."/>
            <person name="Green B."/>
            <person name="Moulton V."/>
            <person name="Van Oosterhout C."/>
            <person name="Grigoriev I."/>
        </authorList>
    </citation>
    <scope>NUCLEOTIDE SEQUENCE [LARGE SCALE GENOMIC DNA]</scope>
    <source>
        <strain evidence="14 15">CCMP1102</strain>
    </source>
</reference>
<dbReference type="EMBL" id="KV784355">
    <property type="protein sequence ID" value="OEU19905.1"/>
    <property type="molecule type" value="Genomic_DNA"/>
</dbReference>
<feature type="binding site" evidence="11">
    <location>
        <position position="20"/>
    </location>
    <ligand>
        <name>a divalent metal cation</name>
        <dbReference type="ChEBI" id="CHEBI:60240"/>
    </ligand>
</feature>
<evidence type="ECO:0000256" key="7">
    <source>
        <dbReference type="ARBA" id="ARBA00022723"/>
    </source>
</evidence>
<keyword evidence="6 11" id="KW-0540">Nuclease</keyword>
<comment type="subcellular location">
    <subcellularLocation>
        <location evidence="3">Cytoplasm</location>
    </subcellularLocation>
</comment>
<gene>
    <name evidence="14" type="ORF">FRACYDRAFT_181968</name>
</gene>
<name>A0A1E7FP83_9STRA</name>
<evidence type="ECO:0000256" key="5">
    <source>
        <dbReference type="ARBA" id="ARBA00022490"/>
    </source>
</evidence>